<evidence type="ECO:0000256" key="2">
    <source>
        <dbReference type="ARBA" id="ARBA00022692"/>
    </source>
</evidence>
<dbReference type="Proteomes" id="UP000830375">
    <property type="component" value="Unassembled WGS sequence"/>
</dbReference>
<dbReference type="SUPFAM" id="SSF81321">
    <property type="entry name" value="Family A G protein-coupled receptor-like"/>
    <property type="match status" value="1"/>
</dbReference>
<dbReference type="InterPro" id="IPR018114">
    <property type="entry name" value="TRYPSIN_HIS"/>
</dbReference>
<feature type="transmembrane region" description="Helical" evidence="8">
    <location>
        <begin position="538"/>
        <end position="560"/>
    </location>
</feature>
<evidence type="ECO:0000256" key="5">
    <source>
        <dbReference type="ARBA" id="ARBA00023157"/>
    </source>
</evidence>
<feature type="compositionally biased region" description="Polar residues" evidence="7">
    <location>
        <begin position="674"/>
        <end position="703"/>
    </location>
</feature>
<feature type="domain" description="Peptidase S1" evidence="9">
    <location>
        <begin position="59"/>
        <end position="294"/>
    </location>
</feature>
<evidence type="ECO:0000313" key="12">
    <source>
        <dbReference type="EMBL" id="KAI2663683.1"/>
    </source>
</evidence>
<dbReference type="InterPro" id="IPR043504">
    <property type="entry name" value="Peptidase_S1_PA_chymotrypsin"/>
</dbReference>
<dbReference type="InterPro" id="IPR001212">
    <property type="entry name" value="Somatomedin_B_dom"/>
</dbReference>
<dbReference type="PROSITE" id="PS50262">
    <property type="entry name" value="G_PROTEIN_RECEP_F1_2"/>
    <property type="match status" value="1"/>
</dbReference>
<comment type="subcellular location">
    <subcellularLocation>
        <location evidence="1">Membrane</location>
    </subcellularLocation>
</comment>
<feature type="transmembrane region" description="Helical" evidence="8">
    <location>
        <begin position="744"/>
        <end position="766"/>
    </location>
</feature>
<keyword evidence="6" id="KW-0378">Hydrolase</keyword>
<dbReference type="InterPro" id="IPR017452">
    <property type="entry name" value="GPCR_Rhodpsn_7TM"/>
</dbReference>
<dbReference type="SMART" id="SM00020">
    <property type="entry name" value="Tryp_SPc"/>
    <property type="match status" value="1"/>
</dbReference>
<evidence type="ECO:0000256" key="1">
    <source>
        <dbReference type="ARBA" id="ARBA00004370"/>
    </source>
</evidence>
<dbReference type="Gene3D" id="1.20.1070.10">
    <property type="entry name" value="Rhodopsin 7-helix transmembrane proteins"/>
    <property type="match status" value="1"/>
</dbReference>
<evidence type="ECO:0000256" key="6">
    <source>
        <dbReference type="RuleBase" id="RU363034"/>
    </source>
</evidence>
<feature type="domain" description="G-protein coupled receptors family 1 profile" evidence="10">
    <location>
        <begin position="433"/>
        <end position="764"/>
    </location>
</feature>
<evidence type="ECO:0000256" key="3">
    <source>
        <dbReference type="ARBA" id="ARBA00022989"/>
    </source>
</evidence>
<protein>
    <submittedName>
        <fullName evidence="12">G-protein coupled receptor 84</fullName>
    </submittedName>
</protein>
<dbReference type="PROSITE" id="PS50958">
    <property type="entry name" value="SMB_2"/>
    <property type="match status" value="1"/>
</dbReference>
<feature type="transmembrane region" description="Helical" evidence="8">
    <location>
        <begin position="492"/>
        <end position="517"/>
    </location>
</feature>
<dbReference type="CDD" id="cd15210">
    <property type="entry name" value="7tmA_GPR84-like"/>
    <property type="match status" value="1"/>
</dbReference>
<evidence type="ECO:0000256" key="4">
    <source>
        <dbReference type="ARBA" id="ARBA00023136"/>
    </source>
</evidence>
<feature type="domain" description="SMB" evidence="11">
    <location>
        <begin position="315"/>
        <end position="356"/>
    </location>
</feature>
<dbReference type="InterPro" id="IPR036024">
    <property type="entry name" value="Somatomedin_B-like_dom_sf"/>
</dbReference>
<name>A0ABQ8MLF6_LABRO</name>
<dbReference type="Pfam" id="PF01033">
    <property type="entry name" value="Somatomedin_B"/>
    <property type="match status" value="1"/>
</dbReference>
<keyword evidence="6" id="KW-0720">Serine protease</keyword>
<keyword evidence="5" id="KW-1015">Disulfide bond</keyword>
<evidence type="ECO:0000259" key="10">
    <source>
        <dbReference type="PROSITE" id="PS50262"/>
    </source>
</evidence>
<dbReference type="PROSITE" id="PS50240">
    <property type="entry name" value="TRYPSIN_DOM"/>
    <property type="match status" value="1"/>
</dbReference>
<feature type="compositionally biased region" description="Polar residues" evidence="7">
    <location>
        <begin position="650"/>
        <end position="663"/>
    </location>
</feature>
<dbReference type="SUPFAM" id="SSF50494">
    <property type="entry name" value="Trypsin-like serine proteases"/>
    <property type="match status" value="1"/>
</dbReference>
<evidence type="ECO:0000256" key="8">
    <source>
        <dbReference type="SAM" id="Phobius"/>
    </source>
</evidence>
<feature type="transmembrane region" description="Helical" evidence="8">
    <location>
        <begin position="580"/>
        <end position="601"/>
    </location>
</feature>
<dbReference type="Gene3D" id="2.40.10.10">
    <property type="entry name" value="Trypsin-like serine proteases"/>
    <property type="match status" value="1"/>
</dbReference>
<dbReference type="InterPro" id="IPR009003">
    <property type="entry name" value="Peptidase_S1_PA"/>
</dbReference>
<dbReference type="PANTHER" id="PTHR24252:SF7">
    <property type="entry name" value="HYALIN"/>
    <property type="match status" value="1"/>
</dbReference>
<feature type="transmembrane region" description="Helical" evidence="8">
    <location>
        <begin position="417"/>
        <end position="441"/>
    </location>
</feature>
<dbReference type="PRINTS" id="PR00237">
    <property type="entry name" value="GPCRRHODOPSN"/>
</dbReference>
<feature type="region of interest" description="Disordered" evidence="7">
    <location>
        <begin position="650"/>
        <end position="703"/>
    </location>
</feature>
<gene>
    <name evidence="12" type="ORF">H4Q32_012260</name>
</gene>
<evidence type="ECO:0000259" key="9">
    <source>
        <dbReference type="PROSITE" id="PS50240"/>
    </source>
</evidence>
<evidence type="ECO:0000256" key="7">
    <source>
        <dbReference type="SAM" id="MobiDB-lite"/>
    </source>
</evidence>
<dbReference type="Gene3D" id="4.10.410.20">
    <property type="match status" value="1"/>
</dbReference>
<feature type="transmembrane region" description="Helical" evidence="8">
    <location>
        <begin position="714"/>
        <end position="732"/>
    </location>
</feature>
<dbReference type="InterPro" id="IPR000276">
    <property type="entry name" value="GPCR_Rhodpsn"/>
</dbReference>
<dbReference type="EMBL" id="JACTAM010000006">
    <property type="protein sequence ID" value="KAI2663683.1"/>
    <property type="molecule type" value="Genomic_DNA"/>
</dbReference>
<dbReference type="SMART" id="SM01381">
    <property type="entry name" value="7TM_GPCR_Srsx"/>
    <property type="match status" value="1"/>
</dbReference>
<dbReference type="CDD" id="cd00190">
    <property type="entry name" value="Tryp_SPc"/>
    <property type="match status" value="1"/>
</dbReference>
<comment type="caution">
    <text evidence="12">The sequence shown here is derived from an EMBL/GenBank/DDBJ whole genome shotgun (WGS) entry which is preliminary data.</text>
</comment>
<dbReference type="SUPFAM" id="SSF90188">
    <property type="entry name" value="Somatomedin B domain"/>
    <property type="match status" value="1"/>
</dbReference>
<dbReference type="InterPro" id="IPR033116">
    <property type="entry name" value="TRYPSIN_SER"/>
</dbReference>
<dbReference type="PANTHER" id="PTHR24252">
    <property type="entry name" value="ACROSIN-RELATED"/>
    <property type="match status" value="1"/>
</dbReference>
<evidence type="ECO:0000259" key="11">
    <source>
        <dbReference type="PROSITE" id="PS50958"/>
    </source>
</evidence>
<keyword evidence="4 8" id="KW-0472">Membrane</keyword>
<keyword evidence="6" id="KW-0645">Protease</keyword>
<dbReference type="Pfam" id="PF00089">
    <property type="entry name" value="Trypsin"/>
    <property type="match status" value="1"/>
</dbReference>
<dbReference type="Pfam" id="PF00001">
    <property type="entry name" value="7tm_1"/>
    <property type="match status" value="1"/>
</dbReference>
<keyword evidence="12" id="KW-0675">Receptor</keyword>
<keyword evidence="3 8" id="KW-1133">Transmembrane helix</keyword>
<dbReference type="PROSITE" id="PS00135">
    <property type="entry name" value="TRYPSIN_SER"/>
    <property type="match status" value="1"/>
</dbReference>
<proteinExistence type="predicted"/>
<keyword evidence="2 8" id="KW-0812">Transmembrane</keyword>
<feature type="transmembrane region" description="Helical" evidence="8">
    <location>
        <begin position="453"/>
        <end position="472"/>
    </location>
</feature>
<dbReference type="InterPro" id="IPR001254">
    <property type="entry name" value="Trypsin_dom"/>
</dbReference>
<keyword evidence="13" id="KW-1185">Reference proteome</keyword>
<evidence type="ECO:0000313" key="13">
    <source>
        <dbReference type="Proteomes" id="UP000830375"/>
    </source>
</evidence>
<reference evidence="12 13" key="1">
    <citation type="submission" date="2022-01" db="EMBL/GenBank/DDBJ databases">
        <title>A high-quality chromosome-level genome assembly of rohu carp, Labeo rohita.</title>
        <authorList>
            <person name="Arick M.A. II"/>
            <person name="Hsu C.-Y."/>
            <person name="Magbanua Z."/>
            <person name="Pechanova O."/>
            <person name="Grover C."/>
            <person name="Miller E."/>
            <person name="Thrash A."/>
            <person name="Ezzel L."/>
            <person name="Alam S."/>
            <person name="Benzie J."/>
            <person name="Hamilton M."/>
            <person name="Karsi A."/>
            <person name="Lawrence M.L."/>
            <person name="Peterson D.G."/>
        </authorList>
    </citation>
    <scope>NUCLEOTIDE SEQUENCE [LARGE SCALE GENOMIC DNA]</scope>
    <source>
        <strain evidence="13">BAU-BD-2019</strain>
        <tissue evidence="12">Blood</tissue>
    </source>
</reference>
<dbReference type="SMART" id="SM00201">
    <property type="entry name" value="SO"/>
    <property type="match status" value="1"/>
</dbReference>
<dbReference type="PROSITE" id="PS00134">
    <property type="entry name" value="TRYPSIN_HIS"/>
    <property type="match status" value="1"/>
</dbReference>
<organism evidence="12 13">
    <name type="scientific">Labeo rohita</name>
    <name type="common">Indian major carp</name>
    <name type="synonym">Cyprinus rohita</name>
    <dbReference type="NCBI Taxonomy" id="84645"/>
    <lineage>
        <taxon>Eukaryota</taxon>
        <taxon>Metazoa</taxon>
        <taxon>Chordata</taxon>
        <taxon>Craniata</taxon>
        <taxon>Vertebrata</taxon>
        <taxon>Euteleostomi</taxon>
        <taxon>Actinopterygii</taxon>
        <taxon>Neopterygii</taxon>
        <taxon>Teleostei</taxon>
        <taxon>Ostariophysi</taxon>
        <taxon>Cypriniformes</taxon>
        <taxon>Cyprinidae</taxon>
        <taxon>Labeoninae</taxon>
        <taxon>Labeonini</taxon>
        <taxon>Labeo</taxon>
    </lineage>
</organism>
<sequence length="798" mass="87698">MKDDDKKGGGALKEKKWAVNRETVMMWRLTCVTLTLLLCAKGSLSQLSACGQAPLNTRIVGGVNAPDGSWPWQVSLHSTNFGGHICGGSLINNEYVLTAAHCLPGASASSLRVYLGRRTQGGSNPNEISRTVRTIIVHPYYNSNTNDNDIALLRLSSTVTFNNYIRPVCLAAQSSVFSAGTSSWITGWGDIRAGVSLPSPGILQETVVPVVDNVQCNNLLGSGSVTSNMMCAGLLQGGKDTCQGDSGGPMVSRQCTVWVQSGITSWGYGCADPNAPGVYTRVSQYQTWITSQIRTNLPGFVTFNPPTSCSSASLTSISCKGRCNEKYNSRFRCNCNTNCSKNCCTDYQQRCTTSVPVMRLKEKVEAWLKDLFDKTEKRDMHAQTNGTKKGTKMWNDTDLLRNDTFSCASPSVEGYRYFGVLLGSAVTVVGTIGNILTVLAFATDASLRTRFNVLIVNLAFADLLYCTVLQPVSVDSYLHLHWRGGAIWCRMFGFLLFLSNSVSIITLCLIAMSRYLVVAHRTSSCARLLLSHRGVAGLLITSWLLGLASFAPLWPVYVFAPQVCTCSFHRTKGRPYTTVLLFLYFFLGLGCVGLFYFLIYLKVRVAAKAFLKYRPSRRSSKRKRAEAEGTTDDSGIIAEVSTTQSCEISNSEAGADQNSNKAQAKSEGPKATQEPKNSIQVASETSSKPTPVTIQITPTANSGEDSEFKRVTRMCFTVFLCFVGCFAPFLLLNVTDKGNRAPQVLHMFCANLTWLNSCINPLLYAAMNRQFNQAYKDLLRKAVHPLTWIWRTRRFTIR</sequence>
<accession>A0ABQ8MLF6</accession>